<dbReference type="Proteomes" id="UP000004893">
    <property type="component" value="Unassembled WGS sequence"/>
</dbReference>
<feature type="transmembrane region" description="Helical" evidence="7">
    <location>
        <begin position="120"/>
        <end position="143"/>
    </location>
</feature>
<dbReference type="STRING" id="553973.CLOHYLEM_05024"/>
<evidence type="ECO:0000313" key="9">
    <source>
        <dbReference type="EMBL" id="EEG75063.1"/>
    </source>
</evidence>
<dbReference type="GO" id="GO:0005886">
    <property type="term" value="C:plasma membrane"/>
    <property type="evidence" value="ECO:0007669"/>
    <property type="project" value="UniProtKB-SubCell"/>
</dbReference>
<dbReference type="PANTHER" id="PTHR30193:SF37">
    <property type="entry name" value="INNER MEMBRANE ABC TRANSPORTER PERMEASE PROTEIN YCJO"/>
    <property type="match status" value="1"/>
</dbReference>
<dbReference type="SUPFAM" id="SSF161098">
    <property type="entry name" value="MetI-like"/>
    <property type="match status" value="1"/>
</dbReference>
<accession>C0BYY5</accession>
<keyword evidence="4 7" id="KW-0812">Transmembrane</keyword>
<feature type="transmembrane region" description="Helical" evidence="7">
    <location>
        <begin position="281"/>
        <end position="300"/>
    </location>
</feature>
<evidence type="ECO:0000313" key="10">
    <source>
        <dbReference type="Proteomes" id="UP000004893"/>
    </source>
</evidence>
<protein>
    <submittedName>
        <fullName evidence="9">ABC transporter, permease protein</fullName>
    </submittedName>
</protein>
<evidence type="ECO:0000256" key="4">
    <source>
        <dbReference type="ARBA" id="ARBA00022692"/>
    </source>
</evidence>
<dbReference type="EMBL" id="ABYI02000018">
    <property type="protein sequence ID" value="EEG75063.1"/>
    <property type="molecule type" value="Genomic_DNA"/>
</dbReference>
<feature type="transmembrane region" description="Helical" evidence="7">
    <location>
        <begin position="174"/>
        <end position="199"/>
    </location>
</feature>
<evidence type="ECO:0000256" key="7">
    <source>
        <dbReference type="RuleBase" id="RU363032"/>
    </source>
</evidence>
<dbReference type="Pfam" id="PF00528">
    <property type="entry name" value="BPD_transp_1"/>
    <property type="match status" value="1"/>
</dbReference>
<evidence type="ECO:0000256" key="2">
    <source>
        <dbReference type="ARBA" id="ARBA00022448"/>
    </source>
</evidence>
<sequence length="307" mass="34467">MFDKTESRMLKKYRLPGRQMKGIYPYAYVAPVCILLLVLLFVPIGMVISYSFFDNVIVTDNPVWVGMANYSAILSDTVFARSIKNTVIFVVINVVFHMAIGMTLALMINARCLGKTAKAIFRIVFMLPWMFNATVIAILWKLLLNSHGVVNYLLSVLGVIAKPVEWLSDRSAALWVLTFINIWAGYPFYMISILAGLQGISDDLYEAAGIDGANARQRFFYITIPQLKPILVSIAMLDFIWTTQNFSLIWLLTAGGPAHATEMMSTYVYKTAFQSFQYAKASAAAVLILAACVILAVFYVRNQTRRE</sequence>
<gene>
    <name evidence="9" type="ORF">CLOHYLEM_05024</name>
</gene>
<keyword evidence="2 7" id="KW-0813">Transport</keyword>
<dbReference type="PANTHER" id="PTHR30193">
    <property type="entry name" value="ABC TRANSPORTER PERMEASE PROTEIN"/>
    <property type="match status" value="1"/>
</dbReference>
<dbReference type="eggNOG" id="COG1175">
    <property type="taxonomic scope" value="Bacteria"/>
</dbReference>
<dbReference type="InterPro" id="IPR035906">
    <property type="entry name" value="MetI-like_sf"/>
</dbReference>
<comment type="similarity">
    <text evidence="7">Belongs to the binding-protein-dependent transport system permease family.</text>
</comment>
<comment type="subcellular location">
    <subcellularLocation>
        <location evidence="1 7">Cell membrane</location>
        <topology evidence="1 7">Multi-pass membrane protein</topology>
    </subcellularLocation>
</comment>
<dbReference type="InterPro" id="IPR000515">
    <property type="entry name" value="MetI-like"/>
</dbReference>
<evidence type="ECO:0000259" key="8">
    <source>
        <dbReference type="PROSITE" id="PS50928"/>
    </source>
</evidence>
<reference evidence="9" key="1">
    <citation type="submission" date="2009-02" db="EMBL/GenBank/DDBJ databases">
        <authorList>
            <person name="Fulton L."/>
            <person name="Clifton S."/>
            <person name="Fulton B."/>
            <person name="Xu J."/>
            <person name="Minx P."/>
            <person name="Pepin K.H."/>
            <person name="Johnson M."/>
            <person name="Bhonagiri V."/>
            <person name="Nash W.E."/>
            <person name="Mardis E.R."/>
            <person name="Wilson R.K."/>
        </authorList>
    </citation>
    <scope>NUCLEOTIDE SEQUENCE [LARGE SCALE GENOMIC DNA]</scope>
    <source>
        <strain evidence="9">DSM 15053</strain>
    </source>
</reference>
<dbReference type="Gene3D" id="1.10.3720.10">
    <property type="entry name" value="MetI-like"/>
    <property type="match status" value="1"/>
</dbReference>
<dbReference type="InterPro" id="IPR051393">
    <property type="entry name" value="ABC_transporter_permease"/>
</dbReference>
<evidence type="ECO:0000256" key="5">
    <source>
        <dbReference type="ARBA" id="ARBA00022989"/>
    </source>
</evidence>
<dbReference type="GO" id="GO:0055085">
    <property type="term" value="P:transmembrane transport"/>
    <property type="evidence" value="ECO:0007669"/>
    <property type="project" value="InterPro"/>
</dbReference>
<keyword evidence="5 7" id="KW-1133">Transmembrane helix</keyword>
<evidence type="ECO:0000256" key="1">
    <source>
        <dbReference type="ARBA" id="ARBA00004651"/>
    </source>
</evidence>
<evidence type="ECO:0000256" key="6">
    <source>
        <dbReference type="ARBA" id="ARBA00023136"/>
    </source>
</evidence>
<keyword evidence="6 7" id="KW-0472">Membrane</keyword>
<feature type="transmembrane region" description="Helical" evidence="7">
    <location>
        <begin position="219"/>
        <end position="241"/>
    </location>
</feature>
<comment type="caution">
    <text evidence="9">The sequence shown here is derived from an EMBL/GenBank/DDBJ whole genome shotgun (WGS) entry which is preliminary data.</text>
</comment>
<evidence type="ECO:0000256" key="3">
    <source>
        <dbReference type="ARBA" id="ARBA00022475"/>
    </source>
</evidence>
<dbReference type="HOGENOM" id="CLU_016047_0_3_9"/>
<keyword evidence="10" id="KW-1185">Reference proteome</keyword>
<reference evidence="9" key="2">
    <citation type="submission" date="2013-06" db="EMBL/GenBank/DDBJ databases">
        <title>Draft genome sequence of Clostridium hylemonae (DSM 15053).</title>
        <authorList>
            <person name="Sudarsanam P."/>
            <person name="Ley R."/>
            <person name="Guruge J."/>
            <person name="Turnbaugh P.J."/>
            <person name="Mahowald M."/>
            <person name="Liep D."/>
            <person name="Gordon J."/>
        </authorList>
    </citation>
    <scope>NUCLEOTIDE SEQUENCE</scope>
    <source>
        <strain evidence="9">DSM 15053</strain>
    </source>
</reference>
<feature type="transmembrane region" description="Helical" evidence="7">
    <location>
        <begin position="26"/>
        <end position="53"/>
    </location>
</feature>
<dbReference type="PROSITE" id="PS50928">
    <property type="entry name" value="ABC_TM1"/>
    <property type="match status" value="1"/>
</dbReference>
<organism evidence="9 10">
    <name type="scientific">[Clostridium] hylemonae DSM 15053</name>
    <dbReference type="NCBI Taxonomy" id="553973"/>
    <lineage>
        <taxon>Bacteria</taxon>
        <taxon>Bacillati</taxon>
        <taxon>Bacillota</taxon>
        <taxon>Clostridia</taxon>
        <taxon>Lachnospirales</taxon>
        <taxon>Lachnospiraceae</taxon>
    </lineage>
</organism>
<keyword evidence="3" id="KW-1003">Cell membrane</keyword>
<proteinExistence type="inferred from homology"/>
<feature type="domain" description="ABC transmembrane type-1" evidence="8">
    <location>
        <begin position="83"/>
        <end position="299"/>
    </location>
</feature>
<dbReference type="CDD" id="cd06261">
    <property type="entry name" value="TM_PBP2"/>
    <property type="match status" value="1"/>
</dbReference>
<dbReference type="AlphaFoldDB" id="C0BYY5"/>
<name>C0BYY5_9FIRM</name>
<dbReference type="RefSeq" id="WP_006442357.1">
    <property type="nucleotide sequence ID" value="NZ_GG657759.1"/>
</dbReference>
<feature type="transmembrane region" description="Helical" evidence="7">
    <location>
        <begin position="87"/>
        <end position="108"/>
    </location>
</feature>